<name>A0A8E0NDA8_9CAUL</name>
<dbReference type="SUPFAM" id="SSF46565">
    <property type="entry name" value="Chaperone J-domain"/>
    <property type="match status" value="1"/>
</dbReference>
<proteinExistence type="predicted"/>
<organism evidence="2 3">
    <name type="scientific">Brevundimonas abyssalis TAR-001</name>
    <dbReference type="NCBI Taxonomy" id="1391729"/>
    <lineage>
        <taxon>Bacteria</taxon>
        <taxon>Pseudomonadati</taxon>
        <taxon>Pseudomonadota</taxon>
        <taxon>Alphaproteobacteria</taxon>
        <taxon>Caulobacterales</taxon>
        <taxon>Caulobacteraceae</taxon>
        <taxon>Brevundimonas</taxon>
    </lineage>
</organism>
<sequence>MTAQTLTLRDAYGLLGLHGPVEPRRLAELFRAAVKAARPDQPGGDADRFRRVIEAYRLIQKRGGLGPALDAPKARPMPLPVVVLSPLEAIHGACATVALPGRGALRIMVPAGLRTGEHVRLRRAASDGSDLYLPVLIRAADGLKVLGDDLFMTCPVDPRLLVDGGRAEIETHAGPRQAWVVGGMAGPVRLCLKGLGLPARGVRPSGRLFVTLEAMAGAPSAAEHLLARFSSVWTSERLAA</sequence>
<dbReference type="EMBL" id="BATC01000059">
    <property type="protein sequence ID" value="GAD60230.1"/>
    <property type="molecule type" value="Genomic_DNA"/>
</dbReference>
<dbReference type="Proteomes" id="UP000016569">
    <property type="component" value="Unassembled WGS sequence"/>
</dbReference>
<dbReference type="AlphaFoldDB" id="A0A8E0NDA8"/>
<dbReference type="OrthoDB" id="7170795at2"/>
<dbReference type="InterPro" id="IPR036869">
    <property type="entry name" value="J_dom_sf"/>
</dbReference>
<dbReference type="RefSeq" id="WP_021698324.1">
    <property type="nucleotide sequence ID" value="NZ_BATC01000059.1"/>
</dbReference>
<dbReference type="InterPro" id="IPR002939">
    <property type="entry name" value="DnaJ_C"/>
</dbReference>
<dbReference type="Pfam" id="PF01556">
    <property type="entry name" value="DnaJ_C"/>
    <property type="match status" value="1"/>
</dbReference>
<accession>A0A8E0NDA8</accession>
<evidence type="ECO:0000259" key="1">
    <source>
        <dbReference type="Pfam" id="PF01556"/>
    </source>
</evidence>
<gene>
    <name evidence="2" type="ORF">MBEBAB_2480</name>
</gene>
<comment type="caution">
    <text evidence="2">The sequence shown here is derived from an EMBL/GenBank/DDBJ whole genome shotgun (WGS) entry which is preliminary data.</text>
</comment>
<evidence type="ECO:0000313" key="2">
    <source>
        <dbReference type="EMBL" id="GAD60230.1"/>
    </source>
</evidence>
<protein>
    <submittedName>
        <fullName evidence="2">DnaJ family protein</fullName>
    </submittedName>
</protein>
<feature type="domain" description="Chaperone DnaJ C-terminal" evidence="1">
    <location>
        <begin position="102"/>
        <end position="213"/>
    </location>
</feature>
<evidence type="ECO:0000313" key="3">
    <source>
        <dbReference type="Proteomes" id="UP000016569"/>
    </source>
</evidence>
<keyword evidence="3" id="KW-1185">Reference proteome</keyword>
<reference evidence="3" key="1">
    <citation type="journal article" date="2013" name="Genome Announc.">
        <title>Draft Genome Sequence of the Dimorphic Prosthecate Bacterium Brevundimonas abyssalis TAR-001T.</title>
        <authorList>
            <person name="Tsubouchi T."/>
            <person name="Nishi S."/>
            <person name="Usui K."/>
            <person name="Shimane Y."/>
            <person name="Takaki Y."/>
            <person name="Maruyama T."/>
            <person name="Hatada Y."/>
        </authorList>
    </citation>
    <scope>NUCLEOTIDE SEQUENCE [LARGE SCALE GENOMIC DNA]</scope>
    <source>
        <strain evidence="3">TAR-001</strain>
    </source>
</reference>